<comment type="caution">
    <text evidence="1">The sequence shown here is derived from an EMBL/GenBank/DDBJ whole genome shotgun (WGS) entry which is preliminary data.</text>
</comment>
<sequence length="68" mass="7662">MSPCEFSDQCGYVEWLKDNEQSPVCQKDPKKCGRLVPNELGISVEKYGPQTHEELETAAEILGFKKSD</sequence>
<protein>
    <submittedName>
        <fullName evidence="1">Uncharacterized protein</fullName>
    </submittedName>
</protein>
<evidence type="ECO:0000313" key="1">
    <source>
        <dbReference type="EMBL" id="EFK96015.1"/>
    </source>
</evidence>
<organism evidence="1">
    <name type="scientific">sediment metagenome</name>
    <dbReference type="NCBI Taxonomy" id="749907"/>
    <lineage>
        <taxon>unclassified sequences</taxon>
        <taxon>metagenomes</taxon>
        <taxon>ecological metagenomes</taxon>
    </lineage>
</organism>
<dbReference type="AlphaFoldDB" id="D9PKA3"/>
<dbReference type="EMBL" id="ADZX01000590">
    <property type="protein sequence ID" value="EFK96015.1"/>
    <property type="molecule type" value="Genomic_DNA"/>
</dbReference>
<proteinExistence type="predicted"/>
<reference evidence="1" key="1">
    <citation type="submission" date="2010-07" db="EMBL/GenBank/DDBJ databases">
        <authorList>
            <consortium name="CONSOLIDER consortium CSD2007-00005"/>
            <person name="Guazzaroni M.-E."/>
            <person name="Richter M."/>
            <person name="Garcia-Salamanca A."/>
            <person name="Yarza P."/>
            <person name="Ferrer M."/>
        </authorList>
    </citation>
    <scope>NUCLEOTIDE SEQUENCE</scope>
</reference>
<name>D9PKA3_9ZZZZ</name>
<reference evidence="1" key="2">
    <citation type="journal article" date="2011" name="Microb. Ecol.">
        <title>Taxonomic and Functional Metagenomic Profiling of the Microbial Community in the Anoxic Sediment of a Sub-saline Shallow Lake (Laguna de Carrizo, Central Spain).</title>
        <authorList>
            <person name="Ferrer M."/>
            <person name="Guazzaroni M.E."/>
            <person name="Richter M."/>
            <person name="Garcia-Salamanca A."/>
            <person name="Yarza P."/>
            <person name="Suarez-Suarez A."/>
            <person name="Solano J."/>
            <person name="Alcaide M."/>
            <person name="van Dillewijn P."/>
            <person name="Molina-Henares M.A."/>
            <person name="Lopez-Cortes N."/>
            <person name="Al-Ramahi Y."/>
            <person name="Guerrero C."/>
            <person name="Acosta A."/>
            <person name="de Eugenio L.I."/>
            <person name="Martinez V."/>
            <person name="Marques S."/>
            <person name="Rojo F."/>
            <person name="Santero E."/>
            <person name="Genilloud O."/>
            <person name="Perez-Perez J."/>
            <person name="Rossello-Mora R."/>
            <person name="Ramos J.L."/>
        </authorList>
    </citation>
    <scope>NUCLEOTIDE SEQUENCE</scope>
</reference>
<accession>D9PKA3</accession>
<gene>
    <name evidence="1" type="ORF">LDC_1969</name>
</gene>